<evidence type="ECO:0000256" key="1">
    <source>
        <dbReference type="SAM" id="Coils"/>
    </source>
</evidence>
<dbReference type="InterPro" id="IPR019734">
    <property type="entry name" value="TPR_rpt"/>
</dbReference>
<proteinExistence type="predicted"/>
<keyword evidence="1" id="KW-0175">Coiled coil</keyword>
<sequence>MSAHVVTKEQIKHSLDAWYQSMLQQQVEKATRLKEEIDEKIVNVEEDQSLLLYYALLDFRYKVLIDSLSITKNSFDIIESYNKPSDEILSYYYHFFKAIHATLTTNYNDASEHYEKAENLLKYMPDELECAEFYYRVAIFHYHFYQPIESIQYAIKAKEKFVKHAGYEIKVGLCENTLGASLVYLKQYEQAEEKYNSAINIFQKFGEKELVLSVRNNLGWLYASQNLSTLAIRHLSEVTEKKPTHFKAVFLQAREYYKLGETNIAKDMIEQGYELCVKLENEEYQHHYKILRALNGNFSTEDLENIVLEGITFFDKELLYNYIQEYVEKLAVKFYEKDNHVKASKYFHIGLQAKEKTFEKGALK</sequence>
<dbReference type="Proteomes" id="UP000221918">
    <property type="component" value="Unassembled WGS sequence"/>
</dbReference>
<dbReference type="InterPro" id="IPR011990">
    <property type="entry name" value="TPR-like_helical_dom_sf"/>
</dbReference>
<evidence type="ECO:0008006" key="4">
    <source>
        <dbReference type="Google" id="ProtNLM"/>
    </source>
</evidence>
<evidence type="ECO:0000313" key="2">
    <source>
        <dbReference type="EMBL" id="PHF03062.1"/>
    </source>
</evidence>
<dbReference type="SMART" id="SM00028">
    <property type="entry name" value="TPR"/>
    <property type="match status" value="5"/>
</dbReference>
<feature type="coiled-coil region" evidence="1">
    <location>
        <begin position="20"/>
        <end position="47"/>
    </location>
</feature>
<evidence type="ECO:0000313" key="3">
    <source>
        <dbReference type="Proteomes" id="UP000221918"/>
    </source>
</evidence>
<organism evidence="2 3">
    <name type="scientific">Bacillus pseudomycoides</name>
    <dbReference type="NCBI Taxonomy" id="64104"/>
    <lineage>
        <taxon>Bacteria</taxon>
        <taxon>Bacillati</taxon>
        <taxon>Bacillota</taxon>
        <taxon>Bacilli</taxon>
        <taxon>Bacillales</taxon>
        <taxon>Bacillaceae</taxon>
        <taxon>Bacillus</taxon>
        <taxon>Bacillus cereus group</taxon>
    </lineage>
</organism>
<protein>
    <recommendedName>
        <fullName evidence="4">Tetratricopeptide repeat-containing protein</fullName>
    </recommendedName>
</protein>
<dbReference type="RefSeq" id="WP_097787155.1">
    <property type="nucleotide sequence ID" value="NZ_JANIOB010000001.1"/>
</dbReference>
<dbReference type="SUPFAM" id="SSF48452">
    <property type="entry name" value="TPR-like"/>
    <property type="match status" value="1"/>
</dbReference>
<dbReference type="Pfam" id="PF13424">
    <property type="entry name" value="TPR_12"/>
    <property type="match status" value="1"/>
</dbReference>
<name>A0ABD6TE78_9BACI</name>
<gene>
    <name evidence="2" type="ORF">COF81_05155</name>
</gene>
<reference evidence="2 3" key="1">
    <citation type="submission" date="2017-09" db="EMBL/GenBank/DDBJ databases">
        <title>Large-scale bioinformatics analysis of Bacillus genomes uncovers conserved roles of natural products in bacterial physiology.</title>
        <authorList>
            <consortium name="Agbiome Team Llc"/>
            <person name="Bleich R.M."/>
            <person name="Grubbs K.J."/>
            <person name="Santa Maria K.C."/>
            <person name="Allen S.E."/>
            <person name="Farag S."/>
            <person name="Shank E.A."/>
            <person name="Bowers A."/>
        </authorList>
    </citation>
    <scope>NUCLEOTIDE SEQUENCE [LARGE SCALE GENOMIC DNA]</scope>
    <source>
        <strain evidence="2 3">AFS037265</strain>
    </source>
</reference>
<dbReference type="Pfam" id="PF18801">
    <property type="entry name" value="RapH_N"/>
    <property type="match status" value="1"/>
</dbReference>
<accession>A0ABD6TE78</accession>
<comment type="caution">
    <text evidence="2">The sequence shown here is derived from an EMBL/GenBank/DDBJ whole genome shotgun (WGS) entry which is preliminary data.</text>
</comment>
<dbReference type="AlphaFoldDB" id="A0ABD6TE78"/>
<dbReference type="EMBL" id="NUTL01000024">
    <property type="protein sequence ID" value="PHF03062.1"/>
    <property type="molecule type" value="Genomic_DNA"/>
</dbReference>
<dbReference type="Gene3D" id="1.25.40.10">
    <property type="entry name" value="Tetratricopeptide repeat domain"/>
    <property type="match status" value="1"/>
</dbReference>